<dbReference type="EMBL" id="QWDE01000004">
    <property type="protein sequence ID" value="RFZ81859.1"/>
    <property type="molecule type" value="Genomic_DNA"/>
</dbReference>
<name>A0A3E2NLI3_9SPHI</name>
<feature type="domain" description="Transposase IS116/IS110/IS902 C-terminal" evidence="2">
    <location>
        <begin position="207"/>
        <end position="291"/>
    </location>
</feature>
<dbReference type="InterPro" id="IPR002525">
    <property type="entry name" value="Transp_IS110-like_N"/>
</dbReference>
<keyword evidence="4" id="KW-1185">Reference proteome</keyword>
<dbReference type="PANTHER" id="PTHR33055:SF3">
    <property type="entry name" value="PUTATIVE TRANSPOSASE FOR IS117-RELATED"/>
    <property type="match status" value="1"/>
</dbReference>
<dbReference type="PANTHER" id="PTHR33055">
    <property type="entry name" value="TRANSPOSASE FOR INSERTION SEQUENCE ELEMENT IS1111A"/>
    <property type="match status" value="1"/>
</dbReference>
<dbReference type="GO" id="GO:0004803">
    <property type="term" value="F:transposase activity"/>
    <property type="evidence" value="ECO:0007669"/>
    <property type="project" value="InterPro"/>
</dbReference>
<protein>
    <submittedName>
        <fullName evidence="3">IS110 family transposase</fullName>
    </submittedName>
</protein>
<feature type="domain" description="Transposase IS110-like N-terminal" evidence="1">
    <location>
        <begin position="8"/>
        <end position="156"/>
    </location>
</feature>
<gene>
    <name evidence="3" type="ORF">DYU05_18760</name>
</gene>
<organism evidence="3 4">
    <name type="scientific">Mucilaginibacter terrenus</name>
    <dbReference type="NCBI Taxonomy" id="2482727"/>
    <lineage>
        <taxon>Bacteria</taxon>
        <taxon>Pseudomonadati</taxon>
        <taxon>Bacteroidota</taxon>
        <taxon>Sphingobacteriia</taxon>
        <taxon>Sphingobacteriales</taxon>
        <taxon>Sphingobacteriaceae</taxon>
        <taxon>Mucilaginibacter</taxon>
    </lineage>
</organism>
<dbReference type="Pfam" id="PF02371">
    <property type="entry name" value="Transposase_20"/>
    <property type="match status" value="1"/>
</dbReference>
<dbReference type="InterPro" id="IPR047650">
    <property type="entry name" value="Transpos_IS110"/>
</dbReference>
<dbReference type="GO" id="GO:0006313">
    <property type="term" value="P:DNA transposition"/>
    <property type="evidence" value="ECO:0007669"/>
    <property type="project" value="InterPro"/>
</dbReference>
<dbReference type="RefSeq" id="WP_117384678.1">
    <property type="nucleotide sequence ID" value="NZ_QWDE01000004.1"/>
</dbReference>
<evidence type="ECO:0000259" key="2">
    <source>
        <dbReference type="Pfam" id="PF02371"/>
    </source>
</evidence>
<dbReference type="Proteomes" id="UP000260823">
    <property type="component" value="Unassembled WGS sequence"/>
</dbReference>
<accession>A0A3E2NLI3</accession>
<dbReference type="Pfam" id="PF01548">
    <property type="entry name" value="DEDD_Tnp_IS110"/>
    <property type="match status" value="1"/>
</dbReference>
<dbReference type="AlphaFoldDB" id="A0A3E2NLI3"/>
<dbReference type="OrthoDB" id="964423at2"/>
<evidence type="ECO:0000313" key="4">
    <source>
        <dbReference type="Proteomes" id="UP000260823"/>
    </source>
</evidence>
<reference evidence="3 4" key="1">
    <citation type="submission" date="2018-08" db="EMBL/GenBank/DDBJ databases">
        <title>Mucilaginibacter terrae sp. nov., isolated from manganese diggings.</title>
        <authorList>
            <person name="Huang Y."/>
            <person name="Zhou Z."/>
        </authorList>
    </citation>
    <scope>NUCLEOTIDE SEQUENCE [LARGE SCALE GENOMIC DNA]</scope>
    <source>
        <strain evidence="3 4">ZH6</strain>
    </source>
</reference>
<sequence length="347" mass="39510">MGKFMFYVGIDVSRNKLDFAILRSQKILYHKEIANTVDSVQALLSELQTVSGFALKKTVFGIEHTGIYTSHLLTVLKKAKANVVLEDALEIRNSLGKTRGKYDKLDAIRIATYLFKCKEDLTLWQPRRQVIEDLHHLSTLRSRLIGMSNAMKMPLKELKAFLRPELSDKHDLLCYGTMQSLKKDIESIDALIINTVKGDHRISRLYDIITSIPNVGPVTALLMIVTTNEFKDITDPKKYASYAGIAPFKKESGIVKGKSMVSHLANKRAKAILHIIAMSSISTKSELRDYYIRKTEVDGKPKMAVLNAIRNKLILRIFACVHQDRLYEKNYDRSNYQNDNKSTKPFI</sequence>
<evidence type="ECO:0000259" key="1">
    <source>
        <dbReference type="Pfam" id="PF01548"/>
    </source>
</evidence>
<evidence type="ECO:0000313" key="3">
    <source>
        <dbReference type="EMBL" id="RFZ81859.1"/>
    </source>
</evidence>
<dbReference type="GO" id="GO:0003677">
    <property type="term" value="F:DNA binding"/>
    <property type="evidence" value="ECO:0007669"/>
    <property type="project" value="InterPro"/>
</dbReference>
<comment type="caution">
    <text evidence="3">The sequence shown here is derived from an EMBL/GenBank/DDBJ whole genome shotgun (WGS) entry which is preliminary data.</text>
</comment>
<proteinExistence type="predicted"/>
<dbReference type="InterPro" id="IPR003346">
    <property type="entry name" value="Transposase_20"/>
</dbReference>